<proteinExistence type="predicted"/>
<evidence type="ECO:0000256" key="1">
    <source>
        <dbReference type="SAM" id="MobiDB-lite"/>
    </source>
</evidence>
<evidence type="ECO:0000313" key="4">
    <source>
        <dbReference type="Proteomes" id="UP001055057"/>
    </source>
</evidence>
<organism evidence="3 4">
    <name type="scientific">Methylobacterium trifolii</name>
    <dbReference type="NCBI Taxonomy" id="1003092"/>
    <lineage>
        <taxon>Bacteria</taxon>
        <taxon>Pseudomonadati</taxon>
        <taxon>Pseudomonadota</taxon>
        <taxon>Alphaproteobacteria</taxon>
        <taxon>Hyphomicrobiales</taxon>
        <taxon>Methylobacteriaceae</taxon>
        <taxon>Methylobacterium</taxon>
    </lineage>
</organism>
<feature type="compositionally biased region" description="Basic and acidic residues" evidence="1">
    <location>
        <begin position="123"/>
        <end position="136"/>
    </location>
</feature>
<name>A0ABQ4TRS4_9HYPH</name>
<feature type="region of interest" description="Disordered" evidence="1">
    <location>
        <begin position="104"/>
        <end position="137"/>
    </location>
</feature>
<gene>
    <name evidence="3" type="ORF">MPOCJGCO_0125</name>
</gene>
<comment type="caution">
    <text evidence="3">The sequence shown here is derived from an EMBL/GenBank/DDBJ whole genome shotgun (WGS) entry which is preliminary data.</text>
</comment>
<reference evidence="3" key="1">
    <citation type="journal article" date="2021" name="Front. Microbiol.">
        <title>Comprehensive Comparative Genomics and Phenotyping of Methylobacterium Species.</title>
        <authorList>
            <person name="Alessa O."/>
            <person name="Ogura Y."/>
            <person name="Fujitani Y."/>
            <person name="Takami H."/>
            <person name="Hayashi T."/>
            <person name="Sahin N."/>
            <person name="Tani A."/>
        </authorList>
    </citation>
    <scope>NUCLEOTIDE SEQUENCE</scope>
    <source>
        <strain evidence="3">DSM 23632</strain>
    </source>
</reference>
<protein>
    <submittedName>
        <fullName evidence="3">Uncharacterized protein</fullName>
    </submittedName>
</protein>
<feature type="signal peptide" evidence="2">
    <location>
        <begin position="1"/>
        <end position="21"/>
    </location>
</feature>
<evidence type="ECO:0000313" key="3">
    <source>
        <dbReference type="EMBL" id="GJE58048.1"/>
    </source>
</evidence>
<sequence length="154" mass="16023">MPSRKTSILAGLALAATVSAAASVAGAEEYRRVGGYGSAQGYGLRGAAYAFGDEAVRGAYVGAPLTRFPTPSQIVPAPWTYGTYGIPTVAGIERAPVGQPSLTIVHGSQPAPVRRQASGPRILSRDGDGRWARNDEAGYGQSGVRVVEIQVPRR</sequence>
<keyword evidence="2" id="KW-0732">Signal</keyword>
<dbReference type="EMBL" id="BPRB01000007">
    <property type="protein sequence ID" value="GJE58048.1"/>
    <property type="molecule type" value="Genomic_DNA"/>
</dbReference>
<dbReference type="Proteomes" id="UP001055057">
    <property type="component" value="Unassembled WGS sequence"/>
</dbReference>
<feature type="chain" id="PRO_5045357324" evidence="2">
    <location>
        <begin position="22"/>
        <end position="154"/>
    </location>
</feature>
<evidence type="ECO:0000256" key="2">
    <source>
        <dbReference type="SAM" id="SignalP"/>
    </source>
</evidence>
<reference evidence="3" key="2">
    <citation type="submission" date="2021-08" db="EMBL/GenBank/DDBJ databases">
        <authorList>
            <person name="Tani A."/>
            <person name="Ola A."/>
            <person name="Ogura Y."/>
            <person name="Katsura K."/>
            <person name="Hayashi T."/>
        </authorList>
    </citation>
    <scope>NUCLEOTIDE SEQUENCE</scope>
    <source>
        <strain evidence="3">DSM 23632</strain>
    </source>
</reference>
<accession>A0ABQ4TRS4</accession>
<keyword evidence="4" id="KW-1185">Reference proteome</keyword>
<dbReference type="RefSeq" id="WP_238180688.1">
    <property type="nucleotide sequence ID" value="NZ_BPRB01000007.1"/>
</dbReference>